<dbReference type="OrthoDB" id="308106at2759"/>
<evidence type="ECO:0000313" key="2">
    <source>
        <dbReference type="Proteomes" id="UP000689195"/>
    </source>
</evidence>
<dbReference type="Proteomes" id="UP000689195">
    <property type="component" value="Unassembled WGS sequence"/>
</dbReference>
<proteinExistence type="predicted"/>
<evidence type="ECO:0000313" key="1">
    <source>
        <dbReference type="EMBL" id="CAD8192043.1"/>
    </source>
</evidence>
<name>A0A8S1WQN5_9CILI</name>
<protein>
    <submittedName>
        <fullName evidence="1">Uncharacterized protein</fullName>
    </submittedName>
</protein>
<reference evidence="1" key="1">
    <citation type="submission" date="2021-01" db="EMBL/GenBank/DDBJ databases">
        <authorList>
            <consortium name="Genoscope - CEA"/>
            <person name="William W."/>
        </authorList>
    </citation>
    <scope>NUCLEOTIDE SEQUENCE</scope>
</reference>
<organism evidence="1 2">
    <name type="scientific">Paramecium pentaurelia</name>
    <dbReference type="NCBI Taxonomy" id="43138"/>
    <lineage>
        <taxon>Eukaryota</taxon>
        <taxon>Sar</taxon>
        <taxon>Alveolata</taxon>
        <taxon>Ciliophora</taxon>
        <taxon>Intramacronucleata</taxon>
        <taxon>Oligohymenophorea</taxon>
        <taxon>Peniculida</taxon>
        <taxon>Parameciidae</taxon>
        <taxon>Paramecium</taxon>
    </lineage>
</organism>
<keyword evidence="2" id="KW-1185">Reference proteome</keyword>
<accession>A0A8S1WQN5</accession>
<sequence length="67" mass="8077">MDYMNEVFKNVEVYQNGQLIYYQHNQPGKEENHLIDDLIAKFDFSLQQTQTNNQIIDQFSQMNFQDN</sequence>
<dbReference type="EMBL" id="CAJJDO010000100">
    <property type="protein sequence ID" value="CAD8192043.1"/>
    <property type="molecule type" value="Genomic_DNA"/>
</dbReference>
<comment type="caution">
    <text evidence="1">The sequence shown here is derived from an EMBL/GenBank/DDBJ whole genome shotgun (WGS) entry which is preliminary data.</text>
</comment>
<dbReference type="AlphaFoldDB" id="A0A8S1WQN5"/>
<gene>
    <name evidence="1" type="ORF">PPENT_87.1.T1000147</name>
</gene>